<keyword evidence="7" id="KW-1185">Reference proteome</keyword>
<evidence type="ECO:0000256" key="1">
    <source>
        <dbReference type="ARBA" id="ARBA00004141"/>
    </source>
</evidence>
<feature type="transmembrane region" description="Helical" evidence="5">
    <location>
        <begin position="216"/>
        <end position="235"/>
    </location>
</feature>
<keyword evidence="2 5" id="KW-0812">Transmembrane</keyword>
<protein>
    <recommendedName>
        <fullName evidence="8">Major facilitator superfamily (MFS) profile domain-containing protein</fullName>
    </recommendedName>
</protein>
<proteinExistence type="predicted"/>
<dbReference type="SUPFAM" id="SSF103473">
    <property type="entry name" value="MFS general substrate transporter"/>
    <property type="match status" value="1"/>
</dbReference>
<evidence type="ECO:0000256" key="5">
    <source>
        <dbReference type="SAM" id="Phobius"/>
    </source>
</evidence>
<organism evidence="6 7">
    <name type="scientific">Penicillium concentricum</name>
    <dbReference type="NCBI Taxonomy" id="293559"/>
    <lineage>
        <taxon>Eukaryota</taxon>
        <taxon>Fungi</taxon>
        <taxon>Dikarya</taxon>
        <taxon>Ascomycota</taxon>
        <taxon>Pezizomycotina</taxon>
        <taxon>Eurotiomycetes</taxon>
        <taxon>Eurotiomycetidae</taxon>
        <taxon>Eurotiales</taxon>
        <taxon>Aspergillaceae</taxon>
        <taxon>Penicillium</taxon>
    </lineage>
</organism>
<dbReference type="Pfam" id="PF07690">
    <property type="entry name" value="MFS_1"/>
    <property type="match status" value="1"/>
</dbReference>
<feature type="transmembrane region" description="Helical" evidence="5">
    <location>
        <begin position="12"/>
        <end position="29"/>
    </location>
</feature>
<evidence type="ECO:0000313" key="7">
    <source>
        <dbReference type="Proteomes" id="UP001147752"/>
    </source>
</evidence>
<evidence type="ECO:0008006" key="8">
    <source>
        <dbReference type="Google" id="ProtNLM"/>
    </source>
</evidence>
<keyword evidence="3 5" id="KW-1133">Transmembrane helix</keyword>
<name>A0A9W9RT81_9EURO</name>
<evidence type="ECO:0000256" key="2">
    <source>
        <dbReference type="ARBA" id="ARBA00022692"/>
    </source>
</evidence>
<reference evidence="6" key="2">
    <citation type="journal article" date="2023" name="IMA Fungus">
        <title>Comparative genomic study of the Penicillium genus elucidates a diverse pangenome and 15 lateral gene transfer events.</title>
        <authorList>
            <person name="Petersen C."/>
            <person name="Sorensen T."/>
            <person name="Nielsen M.R."/>
            <person name="Sondergaard T.E."/>
            <person name="Sorensen J.L."/>
            <person name="Fitzpatrick D.A."/>
            <person name="Frisvad J.C."/>
            <person name="Nielsen K.L."/>
        </authorList>
    </citation>
    <scope>NUCLEOTIDE SEQUENCE</scope>
    <source>
        <strain evidence="6">IBT 3081</strain>
    </source>
</reference>
<dbReference type="InterPro" id="IPR036259">
    <property type="entry name" value="MFS_trans_sf"/>
</dbReference>
<dbReference type="AlphaFoldDB" id="A0A9W9RT81"/>
<comment type="caution">
    <text evidence="6">The sequence shown here is derived from an EMBL/GenBank/DDBJ whole genome shotgun (WGS) entry which is preliminary data.</text>
</comment>
<reference evidence="6" key="1">
    <citation type="submission" date="2022-12" db="EMBL/GenBank/DDBJ databases">
        <authorList>
            <person name="Petersen C."/>
        </authorList>
    </citation>
    <scope>NUCLEOTIDE SEQUENCE</scope>
    <source>
        <strain evidence="6">IBT 3081</strain>
    </source>
</reference>
<keyword evidence="4 5" id="KW-0472">Membrane</keyword>
<feature type="transmembrane region" description="Helical" evidence="5">
    <location>
        <begin position="89"/>
        <end position="113"/>
    </location>
</feature>
<dbReference type="GeneID" id="81465019"/>
<dbReference type="PANTHER" id="PTHR23502">
    <property type="entry name" value="MAJOR FACILITATOR SUPERFAMILY"/>
    <property type="match status" value="1"/>
</dbReference>
<dbReference type="PANTHER" id="PTHR23502:SF187">
    <property type="entry name" value="TRANSPORTER, PUTATIVE (AFU_ORTHOLOGUE AFUA_2G17840)-RELATED"/>
    <property type="match status" value="1"/>
</dbReference>
<evidence type="ECO:0000313" key="6">
    <source>
        <dbReference type="EMBL" id="KAJ5365220.1"/>
    </source>
</evidence>
<comment type="subcellular location">
    <subcellularLocation>
        <location evidence="1">Membrane</location>
        <topology evidence="1">Multi-pass membrane protein</topology>
    </subcellularLocation>
</comment>
<dbReference type="OrthoDB" id="2533084at2759"/>
<dbReference type="GO" id="GO:0022857">
    <property type="term" value="F:transmembrane transporter activity"/>
    <property type="evidence" value="ECO:0007669"/>
    <property type="project" value="InterPro"/>
</dbReference>
<dbReference type="Gene3D" id="1.20.1250.20">
    <property type="entry name" value="MFS general substrate transporter like domains"/>
    <property type="match status" value="1"/>
</dbReference>
<dbReference type="Proteomes" id="UP001147752">
    <property type="component" value="Unassembled WGS sequence"/>
</dbReference>
<gene>
    <name evidence="6" type="ORF">N7517_008106</name>
</gene>
<evidence type="ECO:0000256" key="3">
    <source>
        <dbReference type="ARBA" id="ARBA00022989"/>
    </source>
</evidence>
<dbReference type="RefSeq" id="XP_056576687.1">
    <property type="nucleotide sequence ID" value="XM_056725836.1"/>
</dbReference>
<feature type="transmembrane region" description="Helical" evidence="5">
    <location>
        <begin position="148"/>
        <end position="168"/>
    </location>
</feature>
<dbReference type="InterPro" id="IPR011701">
    <property type="entry name" value="MFS"/>
</dbReference>
<dbReference type="EMBL" id="JAPZBT010000003">
    <property type="protein sequence ID" value="KAJ5365220.1"/>
    <property type="molecule type" value="Genomic_DNA"/>
</dbReference>
<feature type="transmembrane region" description="Helical" evidence="5">
    <location>
        <begin position="189"/>
        <end position="210"/>
    </location>
</feature>
<accession>A0A9W9RT81</accession>
<evidence type="ECO:0000256" key="4">
    <source>
        <dbReference type="ARBA" id="ARBA00023136"/>
    </source>
</evidence>
<dbReference type="GO" id="GO:0005886">
    <property type="term" value="C:plasma membrane"/>
    <property type="evidence" value="ECO:0007669"/>
    <property type="project" value="TreeGrafter"/>
</dbReference>
<sequence length="272" mass="31118">MTISVSWRWPFWIYTIVTGLALVGIIFFGEETYYDRQIPLSEQPTPRSRWLRLVGVEQWQSLSQRNTLYQAISRSFAVLKKPVILLTNLYYICIFAWLVAINATIPIFLVPLYNFGPKQIGTSEGSDFFPLMQALGQEENTDMAKSGFMYFSPVVASILAYALGHWLHDALAKFSMRRNEGRFDPESRLIIVWLAMPFMLSGLVLVGFAFQYHYHYMLLALGWGFHTFGVIINSASVNMYVLNCYPEASGEVGMWINFSRTAGGIYYQLFPG</sequence>